<protein>
    <submittedName>
        <fullName evidence="3">Krab-a domain-containing protein 2-like</fullName>
    </submittedName>
</protein>
<feature type="region of interest" description="Disordered" evidence="1">
    <location>
        <begin position="355"/>
        <end position="427"/>
    </location>
</feature>
<dbReference type="EMBL" id="CBTN010000143">
    <property type="protein sequence ID" value="CDH61143.1"/>
    <property type="molecule type" value="Genomic_DNA"/>
</dbReference>
<reference evidence="3" key="1">
    <citation type="submission" date="2013-08" db="EMBL/GenBank/DDBJ databases">
        <title>Gene expansion shapes genome architecture in the human pathogen Lichtheimia corymbifera: an evolutionary genomics analysis in the ancient terrestrial Mucorales (Mucoromycotina).</title>
        <authorList>
            <person name="Schwartze V.U."/>
            <person name="Winter S."/>
            <person name="Shelest E."/>
            <person name="Marcet-Houben M."/>
            <person name="Horn F."/>
            <person name="Wehner S."/>
            <person name="Hoffmann K."/>
            <person name="Riege K."/>
            <person name="Sammeth M."/>
            <person name="Nowrousian M."/>
            <person name="Valiante V."/>
            <person name="Linde J."/>
            <person name="Jacobsen I.D."/>
            <person name="Marz M."/>
            <person name="Brakhage A.A."/>
            <person name="Gabaldon T."/>
            <person name="Bocker S."/>
            <person name="Voigt K."/>
        </authorList>
    </citation>
    <scope>NUCLEOTIDE SEQUENCE [LARGE SCALE GENOMIC DNA]</scope>
    <source>
        <strain evidence="3">FSU 9682</strain>
    </source>
</reference>
<dbReference type="InterPro" id="IPR001584">
    <property type="entry name" value="Integrase_cat-core"/>
</dbReference>
<keyword evidence="4" id="KW-1185">Reference proteome</keyword>
<dbReference type="SUPFAM" id="SSF53098">
    <property type="entry name" value="Ribonuclease H-like"/>
    <property type="match status" value="1"/>
</dbReference>
<dbReference type="InterPro" id="IPR012337">
    <property type="entry name" value="RNaseH-like_sf"/>
</dbReference>
<organism evidence="3 4">
    <name type="scientific">Lichtheimia corymbifera JMRC:FSU:9682</name>
    <dbReference type="NCBI Taxonomy" id="1263082"/>
    <lineage>
        <taxon>Eukaryota</taxon>
        <taxon>Fungi</taxon>
        <taxon>Fungi incertae sedis</taxon>
        <taxon>Mucoromycota</taxon>
        <taxon>Mucoromycotina</taxon>
        <taxon>Mucoromycetes</taxon>
        <taxon>Mucorales</taxon>
        <taxon>Lichtheimiaceae</taxon>
        <taxon>Lichtheimia</taxon>
    </lineage>
</organism>
<dbReference type="GO" id="GO:0015074">
    <property type="term" value="P:DNA integration"/>
    <property type="evidence" value="ECO:0007669"/>
    <property type="project" value="InterPro"/>
</dbReference>
<feature type="compositionally biased region" description="Basic and acidic residues" evidence="1">
    <location>
        <begin position="362"/>
        <end position="392"/>
    </location>
</feature>
<evidence type="ECO:0000256" key="1">
    <source>
        <dbReference type="SAM" id="MobiDB-lite"/>
    </source>
</evidence>
<gene>
    <name evidence="3" type="ORF">LCOR_11922.1</name>
</gene>
<dbReference type="VEuPathDB" id="FungiDB:LCOR_11922.1"/>
<evidence type="ECO:0000259" key="2">
    <source>
        <dbReference type="PROSITE" id="PS50994"/>
    </source>
</evidence>
<sequence length="427" mass="48907">MSANNRSFFGVEREWLSKAKFAKLMDDYVSNPRPSDPKKTSTTNVRNSDKTFITLEMYNDMKRVLQGQQPTASHEAGFPYWVRNTFKLKSLPGGTTCIVRKEGNRNANKYIAIKEHLYDMIASAHEATIHGRRDAMKDKFKDYLYCPSRFVTEVIKHCSTCARMQPKKQVKTSARAIHVDSFLAKLQMDLIDFKGKDTANGDMRYILHIKDHRTKYSWAYPLPTKEASGVGSKLHSLFYEVGPPDELQSDNGKEFTADDMVNSIKSKWPTIKFITSSAYHPQSQGCVERGNLTLKQKLKIWEKEYPTKHWTDGLPEIVYSMNTTYSRPINNTPYRLVYEAILAMGDPEGIFAIDNPQDMDVDTTHDVGNEDGQQEPHDDDHGDAHDMYHNEEPQQDYDEDVAPTSPVESDNGLEAYTDYLYEQGYND</sequence>
<dbReference type="GO" id="GO:0005634">
    <property type="term" value="C:nucleus"/>
    <property type="evidence" value="ECO:0007669"/>
    <property type="project" value="UniProtKB-ARBA"/>
</dbReference>
<dbReference type="OrthoDB" id="2241474at2759"/>
<name>A0A068SFK2_9FUNG</name>
<evidence type="ECO:0000313" key="4">
    <source>
        <dbReference type="Proteomes" id="UP000027586"/>
    </source>
</evidence>
<dbReference type="Gene3D" id="3.30.420.10">
    <property type="entry name" value="Ribonuclease H-like superfamily/Ribonuclease H"/>
    <property type="match status" value="1"/>
</dbReference>
<dbReference type="InterPro" id="IPR050951">
    <property type="entry name" value="Retrovirus_Pol_polyprotein"/>
</dbReference>
<dbReference type="PROSITE" id="PS50994">
    <property type="entry name" value="INTEGRASE"/>
    <property type="match status" value="1"/>
</dbReference>
<dbReference type="PANTHER" id="PTHR37984:SF5">
    <property type="entry name" value="PROTEIN NYNRIN-LIKE"/>
    <property type="match status" value="1"/>
</dbReference>
<proteinExistence type="predicted"/>
<dbReference type="STRING" id="1263082.A0A068SFK2"/>
<evidence type="ECO:0000313" key="3">
    <source>
        <dbReference type="EMBL" id="CDH61143.1"/>
    </source>
</evidence>
<feature type="domain" description="Integrase catalytic" evidence="2">
    <location>
        <begin position="162"/>
        <end position="341"/>
    </location>
</feature>
<dbReference type="GO" id="GO:0003676">
    <property type="term" value="F:nucleic acid binding"/>
    <property type="evidence" value="ECO:0007669"/>
    <property type="project" value="InterPro"/>
</dbReference>
<dbReference type="Proteomes" id="UP000027586">
    <property type="component" value="Unassembled WGS sequence"/>
</dbReference>
<dbReference type="AlphaFoldDB" id="A0A068SFK2"/>
<dbReference type="InterPro" id="IPR036397">
    <property type="entry name" value="RNaseH_sf"/>
</dbReference>
<dbReference type="PANTHER" id="PTHR37984">
    <property type="entry name" value="PROTEIN CBG26694"/>
    <property type="match status" value="1"/>
</dbReference>
<comment type="caution">
    <text evidence="3">The sequence shown here is derived from an EMBL/GenBank/DDBJ whole genome shotgun (WGS) entry which is preliminary data.</text>
</comment>
<accession>A0A068SFK2</accession>